<gene>
    <name evidence="2" type="ORF">ElyMa_001559800</name>
</gene>
<keyword evidence="3" id="KW-1185">Reference proteome</keyword>
<organism evidence="2 3">
    <name type="scientific">Elysia marginata</name>
    <dbReference type="NCBI Taxonomy" id="1093978"/>
    <lineage>
        <taxon>Eukaryota</taxon>
        <taxon>Metazoa</taxon>
        <taxon>Spiralia</taxon>
        <taxon>Lophotrochozoa</taxon>
        <taxon>Mollusca</taxon>
        <taxon>Gastropoda</taxon>
        <taxon>Heterobranchia</taxon>
        <taxon>Euthyneura</taxon>
        <taxon>Panpulmonata</taxon>
        <taxon>Sacoglossa</taxon>
        <taxon>Placobranchoidea</taxon>
        <taxon>Plakobranchidae</taxon>
        <taxon>Elysia</taxon>
    </lineage>
</organism>
<dbReference type="EMBL" id="BMAT01003095">
    <property type="protein sequence ID" value="GFS20048.1"/>
    <property type="molecule type" value="Genomic_DNA"/>
</dbReference>
<feature type="compositionally biased region" description="Polar residues" evidence="1">
    <location>
        <begin position="72"/>
        <end position="110"/>
    </location>
</feature>
<evidence type="ECO:0000256" key="1">
    <source>
        <dbReference type="SAM" id="MobiDB-lite"/>
    </source>
</evidence>
<comment type="caution">
    <text evidence="2">The sequence shown here is derived from an EMBL/GenBank/DDBJ whole genome shotgun (WGS) entry which is preliminary data.</text>
</comment>
<reference evidence="2 3" key="1">
    <citation type="journal article" date="2021" name="Elife">
        <title>Chloroplast acquisition without the gene transfer in kleptoplastic sea slugs, Plakobranchus ocellatus.</title>
        <authorList>
            <person name="Maeda T."/>
            <person name="Takahashi S."/>
            <person name="Yoshida T."/>
            <person name="Shimamura S."/>
            <person name="Takaki Y."/>
            <person name="Nagai Y."/>
            <person name="Toyoda A."/>
            <person name="Suzuki Y."/>
            <person name="Arimoto A."/>
            <person name="Ishii H."/>
            <person name="Satoh N."/>
            <person name="Nishiyama T."/>
            <person name="Hasebe M."/>
            <person name="Maruyama T."/>
            <person name="Minagawa J."/>
            <person name="Obokata J."/>
            <person name="Shigenobu S."/>
        </authorList>
    </citation>
    <scope>NUCLEOTIDE SEQUENCE [LARGE SCALE GENOMIC DNA]</scope>
</reference>
<protein>
    <submittedName>
        <fullName evidence="2">Uncharacterized protein</fullName>
    </submittedName>
</protein>
<dbReference type="Proteomes" id="UP000762676">
    <property type="component" value="Unassembled WGS sequence"/>
</dbReference>
<sequence>MSLTSIVVVRPERLSNQWALLVHGQLWSAKRKTSLEYCVRLRVKSKELRSLANPPISILPSSTLHSPPPFPSSISLESPNQNSRQVTLTKSTSHFSTPSKIPQSSVNRNG</sequence>
<evidence type="ECO:0000313" key="3">
    <source>
        <dbReference type="Proteomes" id="UP000762676"/>
    </source>
</evidence>
<feature type="region of interest" description="Disordered" evidence="1">
    <location>
        <begin position="54"/>
        <end position="110"/>
    </location>
</feature>
<accession>A0AAV4JEC0</accession>
<evidence type="ECO:0000313" key="2">
    <source>
        <dbReference type="EMBL" id="GFS20048.1"/>
    </source>
</evidence>
<proteinExistence type="predicted"/>
<name>A0AAV4JEC0_9GAST</name>
<dbReference type="AlphaFoldDB" id="A0AAV4JEC0"/>